<protein>
    <submittedName>
        <fullName evidence="3">CPBP family intramembrane metalloprotease</fullName>
    </submittedName>
</protein>
<comment type="caution">
    <text evidence="3">The sequence shown here is derived from an EMBL/GenBank/DDBJ whole genome shotgun (WGS) entry which is preliminary data.</text>
</comment>
<keyword evidence="3" id="KW-0645">Protease</keyword>
<feature type="transmembrane region" description="Helical" evidence="1">
    <location>
        <begin position="177"/>
        <end position="199"/>
    </location>
</feature>
<keyword evidence="3" id="KW-0482">Metalloprotease</keyword>
<feature type="transmembrane region" description="Helical" evidence="1">
    <location>
        <begin position="108"/>
        <end position="128"/>
    </location>
</feature>
<proteinExistence type="predicted"/>
<keyword evidence="1" id="KW-0812">Transmembrane</keyword>
<reference evidence="3 4" key="1">
    <citation type="submission" date="2020-03" db="EMBL/GenBank/DDBJ databases">
        <title>WGS of the type strain of Planosporangium spp.</title>
        <authorList>
            <person name="Thawai C."/>
        </authorList>
    </citation>
    <scope>NUCLEOTIDE SEQUENCE [LARGE SCALE GENOMIC DNA]</scope>
    <source>
        <strain evidence="3 4">TBRC 5610</strain>
    </source>
</reference>
<dbReference type="Proteomes" id="UP000722989">
    <property type="component" value="Unassembled WGS sequence"/>
</dbReference>
<evidence type="ECO:0000259" key="2">
    <source>
        <dbReference type="Pfam" id="PF02517"/>
    </source>
</evidence>
<feature type="transmembrane region" description="Helical" evidence="1">
    <location>
        <begin position="148"/>
        <end position="171"/>
    </location>
</feature>
<feature type="transmembrane region" description="Helical" evidence="1">
    <location>
        <begin position="36"/>
        <end position="57"/>
    </location>
</feature>
<gene>
    <name evidence="3" type="ORF">HC031_31215</name>
</gene>
<organism evidence="3 4">
    <name type="scientific">Planosporangium thailandense</name>
    <dbReference type="NCBI Taxonomy" id="765197"/>
    <lineage>
        <taxon>Bacteria</taxon>
        <taxon>Bacillati</taxon>
        <taxon>Actinomycetota</taxon>
        <taxon>Actinomycetes</taxon>
        <taxon>Micromonosporales</taxon>
        <taxon>Micromonosporaceae</taxon>
        <taxon>Planosporangium</taxon>
    </lineage>
</organism>
<dbReference type="PANTHER" id="PTHR35797">
    <property type="entry name" value="PROTEASE-RELATED"/>
    <property type="match status" value="1"/>
</dbReference>
<feature type="transmembrane region" description="Helical" evidence="1">
    <location>
        <begin position="235"/>
        <end position="253"/>
    </location>
</feature>
<evidence type="ECO:0000256" key="1">
    <source>
        <dbReference type="SAM" id="Phobius"/>
    </source>
</evidence>
<evidence type="ECO:0000313" key="3">
    <source>
        <dbReference type="EMBL" id="NJC74150.1"/>
    </source>
</evidence>
<feature type="transmembrane region" description="Helical" evidence="1">
    <location>
        <begin position="206"/>
        <end position="229"/>
    </location>
</feature>
<feature type="transmembrane region" description="Helical" evidence="1">
    <location>
        <begin position="7"/>
        <end position="24"/>
    </location>
</feature>
<accession>A0ABX0Y9R8</accession>
<dbReference type="PANTHER" id="PTHR35797:SF1">
    <property type="entry name" value="PROTEASE"/>
    <property type="match status" value="1"/>
</dbReference>
<evidence type="ECO:0000313" key="4">
    <source>
        <dbReference type="Proteomes" id="UP000722989"/>
    </source>
</evidence>
<keyword evidence="3" id="KW-0378">Hydrolase</keyword>
<sequence length="279" mass="30857">MSHRRGVIAFLLITFLSSWPWWFIEHLGFGWSLVNPLAQLPTAFSPAVAAIVVRRWITREGFKDAGLALRLRATWRWYLAAWLGPIAITVATLAVAAALGLWQVDLAPLGSLPVALPIVTLILTPAYWGEEFGWTGYLRSHLYRDRPLTAAVVVGLLWAVWHYPLAFLGYIEFRHPLPGLVVWTGSFVLQQVALTWLYLRSGTVWVAALAHSGNNMVIGFVTGLLLIDHGRLDDVTTMLLTAVPLGGACIAIVRRGRRSRRPADVAWQATTCGSGCRAR</sequence>
<dbReference type="GO" id="GO:0008237">
    <property type="term" value="F:metallopeptidase activity"/>
    <property type="evidence" value="ECO:0007669"/>
    <property type="project" value="UniProtKB-KW"/>
</dbReference>
<keyword evidence="1" id="KW-0472">Membrane</keyword>
<name>A0ABX0Y9R8_9ACTN</name>
<keyword evidence="1" id="KW-1133">Transmembrane helix</keyword>
<dbReference type="Pfam" id="PF02517">
    <property type="entry name" value="Rce1-like"/>
    <property type="match status" value="1"/>
</dbReference>
<dbReference type="EMBL" id="JAATVY010000047">
    <property type="protein sequence ID" value="NJC74150.1"/>
    <property type="molecule type" value="Genomic_DNA"/>
</dbReference>
<dbReference type="RefSeq" id="WP_167929054.1">
    <property type="nucleotide sequence ID" value="NZ_JAATVY010000047.1"/>
</dbReference>
<feature type="domain" description="CAAX prenyl protease 2/Lysostaphin resistance protein A-like" evidence="2">
    <location>
        <begin position="117"/>
        <end position="217"/>
    </location>
</feature>
<dbReference type="InterPro" id="IPR042150">
    <property type="entry name" value="MmRce1-like"/>
</dbReference>
<dbReference type="InterPro" id="IPR003675">
    <property type="entry name" value="Rce1/LyrA-like_dom"/>
</dbReference>
<keyword evidence="4" id="KW-1185">Reference proteome</keyword>
<feature type="transmembrane region" description="Helical" evidence="1">
    <location>
        <begin position="77"/>
        <end position="102"/>
    </location>
</feature>